<dbReference type="EMBL" id="CAXAMM010024335">
    <property type="protein sequence ID" value="CAK9055100.1"/>
    <property type="molecule type" value="Genomic_DNA"/>
</dbReference>
<evidence type="ECO:0000313" key="2">
    <source>
        <dbReference type="Proteomes" id="UP001642464"/>
    </source>
</evidence>
<keyword evidence="2" id="KW-1185">Reference proteome</keyword>
<comment type="caution">
    <text evidence="1">The sequence shown here is derived from an EMBL/GenBank/DDBJ whole genome shotgun (WGS) entry which is preliminary data.</text>
</comment>
<dbReference type="PROSITE" id="PS00107">
    <property type="entry name" value="PROTEIN_KINASE_ATP"/>
    <property type="match status" value="1"/>
</dbReference>
<gene>
    <name evidence="1" type="ORF">SCF082_LOCUS29835</name>
</gene>
<dbReference type="Pfam" id="PF00069">
    <property type="entry name" value="Pkinase"/>
    <property type="match status" value="1"/>
</dbReference>
<dbReference type="Gene3D" id="3.30.200.20">
    <property type="entry name" value="Phosphorylase Kinase, domain 1"/>
    <property type="match status" value="1"/>
</dbReference>
<dbReference type="InterPro" id="IPR011009">
    <property type="entry name" value="Kinase-like_dom_sf"/>
</dbReference>
<keyword evidence="1" id="KW-0808">Transferase</keyword>
<sequence length="771" mass="87064">MGRHDEKRRSYGEEKERSPQRYRESAEERGLAAAARLAAAVAAATHGDPKFRLRRHSAIGCSPSSPQAPFHAWKEPKEKSKETPKENGRRCEHDERRDERPERPERQRRASPTRPPRAQSARRPARLDPPARARSADPRRRYEAAFVPEGTEEVAAEVPPVLEFKAPAPPSTAGTAQSPRHAARRSTGHILTAAVNAAAGRRSCTNMSVMDQQPKPFKNLSSKIFSGAYIMEKFLGRGASASVWEAIRSDNHQRVAVKVFDQGQRDKRQAHREMKVLARVRHPRIVQAFEVVETPRLAQLVCEAIKQSERFQKLQERTSVVVASAAEGVKRAREKIGRPASAIEFEAQLENRAKSTRTVPAIAEMHKSWAQNIVASVNKEGPRVSEGEHELGFKEMFLQSRALENSLEVIISEASLREHYTTLPTADDTPVAYLHDLLSKTLAFPAVQWQGLIQVAMSGVLSSEEVAWILSIVTAMKNDWNDEMLSSERKDLAMKAEVLKQELKPLALSDTEEHSKKRIELSTQLLQTYLAVQQNLHASGAHRDEVRQMRESDIQHVLQQVQARMVSLQSQAESSSSQRKDLEGELSQSQESLKMQLSHLDEVRAQIDKEIEELDERKRQLRIELDTVSRQLDEARMKQKEHMEKSDKHRSELYNVKASIQEKINGAESEAVSSGKEKELLDQTRKILEDSGTTLQTSVQEQQGDLKQKLVDFQEHFKALLADHLRFCEVKARQLQAQAEASVTEANKELLLATARSAEEAFEAKFHRRNA</sequence>
<dbReference type="PROSITE" id="PS50011">
    <property type="entry name" value="PROTEIN_KINASE_DOM"/>
    <property type="match status" value="1"/>
</dbReference>
<accession>A0ABP0MYK3</accession>
<dbReference type="Proteomes" id="UP001642464">
    <property type="component" value="Unassembled WGS sequence"/>
</dbReference>
<dbReference type="InterPro" id="IPR000719">
    <property type="entry name" value="Prot_kinase_dom"/>
</dbReference>
<proteinExistence type="predicted"/>
<dbReference type="SUPFAM" id="SSF56112">
    <property type="entry name" value="Protein kinase-like (PK-like)"/>
    <property type="match status" value="1"/>
</dbReference>
<evidence type="ECO:0000313" key="1">
    <source>
        <dbReference type="EMBL" id="CAK9055100.1"/>
    </source>
</evidence>
<dbReference type="SMART" id="SM00220">
    <property type="entry name" value="S_TKc"/>
    <property type="match status" value="1"/>
</dbReference>
<name>A0ABP0MYK3_9DINO</name>
<organism evidence="1 2">
    <name type="scientific">Durusdinium trenchii</name>
    <dbReference type="NCBI Taxonomy" id="1381693"/>
    <lineage>
        <taxon>Eukaryota</taxon>
        <taxon>Sar</taxon>
        <taxon>Alveolata</taxon>
        <taxon>Dinophyceae</taxon>
        <taxon>Suessiales</taxon>
        <taxon>Symbiodiniaceae</taxon>
        <taxon>Durusdinium</taxon>
    </lineage>
</organism>
<dbReference type="PANTHER" id="PTHR24347">
    <property type="entry name" value="SERINE/THREONINE-PROTEIN KINASE"/>
    <property type="match status" value="1"/>
</dbReference>
<dbReference type="InterPro" id="IPR017441">
    <property type="entry name" value="Protein_kinase_ATP_BS"/>
</dbReference>
<reference evidence="1 2" key="1">
    <citation type="submission" date="2024-02" db="EMBL/GenBank/DDBJ databases">
        <authorList>
            <person name="Chen Y."/>
            <person name="Shah S."/>
            <person name="Dougan E. K."/>
            <person name="Thang M."/>
            <person name="Chan C."/>
        </authorList>
    </citation>
    <scope>NUCLEOTIDE SEQUENCE [LARGE SCALE GENOMIC DNA]</scope>
</reference>
<keyword evidence="1" id="KW-0418">Kinase</keyword>
<protein>
    <submittedName>
        <fullName evidence="1">Serine/threonine-protein kinase SIK3 homolog (Serine/threonine-protein kinase QSK homolog)</fullName>
    </submittedName>
</protein>
<dbReference type="GO" id="GO:0016301">
    <property type="term" value="F:kinase activity"/>
    <property type="evidence" value="ECO:0007669"/>
    <property type="project" value="UniProtKB-KW"/>
</dbReference>